<accession>A0A5N6KG24</accession>
<name>A0A5N6KG24_MONLA</name>
<evidence type="ECO:0000313" key="4">
    <source>
        <dbReference type="EMBL" id="KAB8302724.1"/>
    </source>
</evidence>
<dbReference type="PANTHER" id="PTHR33365:SF4">
    <property type="entry name" value="CYCLOCHLOROTINE BIOSYNTHESIS PROTEIN O"/>
    <property type="match status" value="1"/>
</dbReference>
<evidence type="ECO:0000256" key="3">
    <source>
        <dbReference type="SAM" id="Phobius"/>
    </source>
</evidence>
<dbReference type="Pfam" id="PF11807">
    <property type="entry name" value="UstYa"/>
    <property type="match status" value="1"/>
</dbReference>
<evidence type="ECO:0000256" key="1">
    <source>
        <dbReference type="ARBA" id="ARBA00004685"/>
    </source>
</evidence>
<dbReference type="AlphaFoldDB" id="A0A5N6KG24"/>
<protein>
    <recommendedName>
        <fullName evidence="6">Tat pathway signal sequence</fullName>
    </recommendedName>
</protein>
<dbReference type="Proteomes" id="UP000326757">
    <property type="component" value="Unassembled WGS sequence"/>
</dbReference>
<dbReference type="OrthoDB" id="3687641at2759"/>
<evidence type="ECO:0000256" key="2">
    <source>
        <dbReference type="ARBA" id="ARBA00035112"/>
    </source>
</evidence>
<keyword evidence="3" id="KW-0812">Transmembrane</keyword>
<dbReference type="InterPro" id="IPR021765">
    <property type="entry name" value="UstYa-like"/>
</dbReference>
<dbReference type="PANTHER" id="PTHR33365">
    <property type="entry name" value="YALI0B05434P"/>
    <property type="match status" value="1"/>
</dbReference>
<keyword evidence="5" id="KW-1185">Reference proteome</keyword>
<gene>
    <name evidence="4" type="ORF">EYC80_006078</name>
</gene>
<comment type="similarity">
    <text evidence="2">Belongs to the ustYa family.</text>
</comment>
<dbReference type="EMBL" id="VIGI01000003">
    <property type="protein sequence ID" value="KAB8302724.1"/>
    <property type="molecule type" value="Genomic_DNA"/>
</dbReference>
<feature type="transmembrane region" description="Helical" evidence="3">
    <location>
        <begin position="32"/>
        <end position="57"/>
    </location>
</feature>
<reference evidence="4 5" key="1">
    <citation type="submission" date="2019-06" db="EMBL/GenBank/DDBJ databases">
        <title>Genome Sequence of the Brown Rot Fungal Pathogen Monilinia laxa.</title>
        <authorList>
            <person name="De Miccolis Angelini R.M."/>
            <person name="Landi L."/>
            <person name="Abate D."/>
            <person name="Pollastro S."/>
            <person name="Romanazzi G."/>
            <person name="Faretra F."/>
        </authorList>
    </citation>
    <scope>NUCLEOTIDE SEQUENCE [LARGE SCALE GENOMIC DNA]</scope>
    <source>
        <strain evidence="4 5">Mlax316</strain>
    </source>
</reference>
<evidence type="ECO:0000313" key="5">
    <source>
        <dbReference type="Proteomes" id="UP000326757"/>
    </source>
</evidence>
<comment type="caution">
    <text evidence="4">The sequence shown here is derived from an EMBL/GenBank/DDBJ whole genome shotgun (WGS) entry which is preliminary data.</text>
</comment>
<organism evidence="4 5">
    <name type="scientific">Monilinia laxa</name>
    <name type="common">Brown rot fungus</name>
    <name type="synonym">Sclerotinia laxa</name>
    <dbReference type="NCBI Taxonomy" id="61186"/>
    <lineage>
        <taxon>Eukaryota</taxon>
        <taxon>Fungi</taxon>
        <taxon>Dikarya</taxon>
        <taxon>Ascomycota</taxon>
        <taxon>Pezizomycotina</taxon>
        <taxon>Leotiomycetes</taxon>
        <taxon>Helotiales</taxon>
        <taxon>Sclerotiniaceae</taxon>
        <taxon>Monilinia</taxon>
    </lineage>
</organism>
<comment type="pathway">
    <text evidence="1">Mycotoxin biosynthesis.</text>
</comment>
<proteinExistence type="inferred from homology"/>
<keyword evidence="3" id="KW-1133">Transmembrane helix</keyword>
<keyword evidence="3" id="KW-0472">Membrane</keyword>
<sequence>MADSSTYHLLQETDNEGKTFTKNHMKELRLSFSLHVVVLILLYITVVFAGALTIVILEQSPKFTKKNSHPRIYTPVEHIIEYIPVRNSNPLHTHNPFMVDPATGMPSTVTDESWEMLYNESMHTYIPFSQAARLPTPTLPVPNHENQDQYLIQLEVYHQLHCLNTIRQAIWLDGIPRYRAPHFGDFYREDGSKNYAGHGAKHIDHCLDWIRQTLLCSADTTPVSWALDTIAHKPLPQLPEERICKNMKVIDQWTREHAVKGTVDFGYGADEDL</sequence>
<dbReference type="GO" id="GO:0043386">
    <property type="term" value="P:mycotoxin biosynthetic process"/>
    <property type="evidence" value="ECO:0007669"/>
    <property type="project" value="InterPro"/>
</dbReference>
<evidence type="ECO:0008006" key="6">
    <source>
        <dbReference type="Google" id="ProtNLM"/>
    </source>
</evidence>